<evidence type="ECO:0000256" key="11">
    <source>
        <dbReference type="PROSITE-ProRule" id="PRU01360"/>
    </source>
</evidence>
<organism evidence="17 18">
    <name type="scientific">Hyphomonas oceanitis SCH89</name>
    <dbReference type="NCBI Taxonomy" id="1280953"/>
    <lineage>
        <taxon>Bacteria</taxon>
        <taxon>Pseudomonadati</taxon>
        <taxon>Pseudomonadota</taxon>
        <taxon>Alphaproteobacteria</taxon>
        <taxon>Hyphomonadales</taxon>
        <taxon>Hyphomonadaceae</taxon>
        <taxon>Hyphomonas</taxon>
    </lineage>
</organism>
<gene>
    <name evidence="17" type="ORF">HOC_18559</name>
</gene>
<dbReference type="GO" id="GO:0006826">
    <property type="term" value="P:iron ion transport"/>
    <property type="evidence" value="ECO:0007669"/>
    <property type="project" value="UniProtKB-KW"/>
</dbReference>
<dbReference type="PANTHER" id="PTHR32552:SF81">
    <property type="entry name" value="TONB-DEPENDENT OUTER MEMBRANE RECEPTOR"/>
    <property type="match status" value="1"/>
</dbReference>
<dbReference type="Pfam" id="PF07715">
    <property type="entry name" value="Plug"/>
    <property type="match status" value="1"/>
</dbReference>
<keyword evidence="4" id="KW-0410">Iron transport</keyword>
<dbReference type="PANTHER" id="PTHR32552">
    <property type="entry name" value="FERRICHROME IRON RECEPTOR-RELATED"/>
    <property type="match status" value="1"/>
</dbReference>
<evidence type="ECO:0000256" key="7">
    <source>
        <dbReference type="ARBA" id="ARBA00023065"/>
    </source>
</evidence>
<feature type="signal peptide" evidence="14">
    <location>
        <begin position="1"/>
        <end position="28"/>
    </location>
</feature>
<evidence type="ECO:0000256" key="12">
    <source>
        <dbReference type="PROSITE-ProRule" id="PRU10143"/>
    </source>
</evidence>
<dbReference type="Pfam" id="PF00593">
    <property type="entry name" value="TonB_dep_Rec_b-barrel"/>
    <property type="match status" value="1"/>
</dbReference>
<accession>A0A059G1Z9</accession>
<dbReference type="Gene3D" id="2.40.170.20">
    <property type="entry name" value="TonB-dependent receptor, beta-barrel domain"/>
    <property type="match status" value="1"/>
</dbReference>
<dbReference type="PROSITE" id="PS00430">
    <property type="entry name" value="TONB_DEPENDENT_REC_1"/>
    <property type="match status" value="1"/>
</dbReference>
<evidence type="ECO:0000256" key="10">
    <source>
        <dbReference type="ARBA" id="ARBA00023237"/>
    </source>
</evidence>
<keyword evidence="8 12" id="KW-0798">TonB box</keyword>
<dbReference type="InterPro" id="IPR000531">
    <property type="entry name" value="Beta-barrel_TonB"/>
</dbReference>
<keyword evidence="18" id="KW-1185">Reference proteome</keyword>
<dbReference type="InterPro" id="IPR036942">
    <property type="entry name" value="Beta-barrel_TonB_sf"/>
</dbReference>
<keyword evidence="9 11" id="KW-0472">Membrane</keyword>
<comment type="caution">
    <text evidence="17">The sequence shown here is derived from an EMBL/GenBank/DDBJ whole genome shotgun (WGS) entry which is preliminary data.</text>
</comment>
<dbReference type="eggNOG" id="COG4773">
    <property type="taxonomic scope" value="Bacteria"/>
</dbReference>
<comment type="similarity">
    <text evidence="11 13">Belongs to the TonB-dependent receptor family.</text>
</comment>
<keyword evidence="2 11" id="KW-0813">Transport</keyword>
<evidence type="ECO:0000256" key="8">
    <source>
        <dbReference type="ARBA" id="ARBA00023077"/>
    </source>
</evidence>
<evidence type="ECO:0000313" key="18">
    <source>
        <dbReference type="Proteomes" id="UP000024942"/>
    </source>
</evidence>
<dbReference type="InterPro" id="IPR012910">
    <property type="entry name" value="Plug_dom"/>
</dbReference>
<keyword evidence="6" id="KW-0408">Iron</keyword>
<evidence type="ECO:0000313" key="17">
    <source>
        <dbReference type="EMBL" id="KDA00831.1"/>
    </source>
</evidence>
<comment type="subcellular location">
    <subcellularLocation>
        <location evidence="1 11">Cell outer membrane</location>
        <topology evidence="1 11">Multi-pass membrane protein</topology>
    </subcellularLocation>
</comment>
<evidence type="ECO:0000256" key="1">
    <source>
        <dbReference type="ARBA" id="ARBA00004571"/>
    </source>
</evidence>
<feature type="domain" description="TonB-dependent receptor plug" evidence="16">
    <location>
        <begin position="57"/>
        <end position="166"/>
    </location>
</feature>
<dbReference type="EMBL" id="ARYL01000047">
    <property type="protein sequence ID" value="KDA00831.1"/>
    <property type="molecule type" value="Genomic_DNA"/>
</dbReference>
<dbReference type="InterPro" id="IPR010916">
    <property type="entry name" value="TonB_box_CS"/>
</dbReference>
<evidence type="ECO:0000256" key="4">
    <source>
        <dbReference type="ARBA" id="ARBA00022496"/>
    </source>
</evidence>
<dbReference type="STRING" id="1280953.HOC_18559"/>
<dbReference type="SUPFAM" id="SSF56935">
    <property type="entry name" value="Porins"/>
    <property type="match status" value="1"/>
</dbReference>
<dbReference type="PATRIC" id="fig|1280953.3.peg.3713"/>
<evidence type="ECO:0000256" key="9">
    <source>
        <dbReference type="ARBA" id="ARBA00023136"/>
    </source>
</evidence>
<feature type="chain" id="PRO_5001573131" evidence="14">
    <location>
        <begin position="29"/>
        <end position="707"/>
    </location>
</feature>
<keyword evidence="5 11" id="KW-0812">Transmembrane</keyword>
<evidence type="ECO:0000256" key="14">
    <source>
        <dbReference type="SAM" id="SignalP"/>
    </source>
</evidence>
<name>A0A059G1Z9_9PROT</name>
<keyword evidence="3 11" id="KW-1134">Transmembrane beta strand</keyword>
<dbReference type="OrthoDB" id="7313036at2"/>
<sequence>MDKMLRTRNTTALSLVIAISMASSSAYAQASTSEPEDKDYELDTVVVTASKTGAQELQSVPLAVQAFSGEDLKVRNINTIDDLISTVPGAYEGQRQSVASRSYNLRGAGGSNANGDSPIGYYLDDVPFIVTNFGIAPPVRFLDMERVEVLRGPQGTLYGQGSSGGVFIFHTKDPNLSDMEWSAELEASQTKDAVGDNFGAAAAVSVPIIKDKLAIRISGGTSDNPGWADEYFGPYDGTPDATGVNGSKNDDVRVVALAKPTDNITLRAQYWHFQPRQDFLGNMASVEPAYYANTAGQPSYGNGDFKLLSFTADIDFENFSITSATSDLTGNFGIYIPIAPQGFFSSQFYPEMFAQEVRANSTGAGPLHWLIGASYQDGEGPQANTLERPGLMINADNNTITKNHAIFGEVSYDLFDGKLVPLVGLRQYHDKRTFEDATSSLETEKDVTTWRVNLSYLPTDDLTMFVTASTGFRAGIVQSQVQVESLQLAGVPAQVGLEPETSQNYEFGLKWRTPDRNLTFGLNLYQTEYTDLQTSTPGAIDGVNGFSNFGDGTSKGIDLEVHWDTPIEGLSLNAVGNFNDSKFDRVDAAVQAALPLFKPGSRLVNTIESNYRIDAAYTRDITANIEGFGNIGYSRNGDRLQSNGAIADPYSLANMTLGMRTETYELSLFGTNLTDERGPTFVGNDGVPAGAGPNPRTVGVRLRLFSQ</sequence>
<keyword evidence="17" id="KW-0675">Receptor</keyword>
<evidence type="ECO:0000256" key="3">
    <source>
        <dbReference type="ARBA" id="ARBA00022452"/>
    </source>
</evidence>
<feature type="domain" description="TonB-dependent receptor-like beta-barrel" evidence="15">
    <location>
        <begin position="264"/>
        <end position="673"/>
    </location>
</feature>
<dbReference type="PROSITE" id="PS52016">
    <property type="entry name" value="TONB_DEPENDENT_REC_3"/>
    <property type="match status" value="1"/>
</dbReference>
<evidence type="ECO:0000256" key="13">
    <source>
        <dbReference type="RuleBase" id="RU003357"/>
    </source>
</evidence>
<dbReference type="Proteomes" id="UP000024942">
    <property type="component" value="Unassembled WGS sequence"/>
</dbReference>
<evidence type="ECO:0000256" key="2">
    <source>
        <dbReference type="ARBA" id="ARBA00022448"/>
    </source>
</evidence>
<keyword evidence="7" id="KW-0406">Ion transport</keyword>
<evidence type="ECO:0000259" key="15">
    <source>
        <dbReference type="Pfam" id="PF00593"/>
    </source>
</evidence>
<feature type="short sequence motif" description="TonB box" evidence="12">
    <location>
        <begin position="44"/>
        <end position="50"/>
    </location>
</feature>
<dbReference type="GO" id="GO:0009279">
    <property type="term" value="C:cell outer membrane"/>
    <property type="evidence" value="ECO:0007669"/>
    <property type="project" value="UniProtKB-SubCell"/>
</dbReference>
<evidence type="ECO:0000256" key="6">
    <source>
        <dbReference type="ARBA" id="ARBA00023004"/>
    </source>
</evidence>
<keyword evidence="10 11" id="KW-0998">Cell outer membrane</keyword>
<evidence type="ECO:0000256" key="5">
    <source>
        <dbReference type="ARBA" id="ARBA00022692"/>
    </source>
</evidence>
<reference evidence="17 18" key="1">
    <citation type="journal article" date="2014" name="Antonie Van Leeuwenhoek">
        <title>Hyphomonas beringensis sp. nov. and Hyphomonas chukchiensis sp. nov., isolated from surface seawater of the Bering Sea and Chukchi Sea.</title>
        <authorList>
            <person name="Li C."/>
            <person name="Lai Q."/>
            <person name="Li G."/>
            <person name="Dong C."/>
            <person name="Wang J."/>
            <person name="Liao Y."/>
            <person name="Shao Z."/>
        </authorList>
    </citation>
    <scope>NUCLEOTIDE SEQUENCE [LARGE SCALE GENOMIC DNA]</scope>
    <source>
        <strain evidence="17 18">SCH89</strain>
    </source>
</reference>
<protein>
    <submittedName>
        <fullName evidence="17">TonB-dependent receptor</fullName>
    </submittedName>
</protein>
<dbReference type="AlphaFoldDB" id="A0A059G1Z9"/>
<keyword evidence="14" id="KW-0732">Signal</keyword>
<evidence type="ECO:0000259" key="16">
    <source>
        <dbReference type="Pfam" id="PF07715"/>
    </source>
</evidence>
<proteinExistence type="inferred from homology"/>
<dbReference type="InterPro" id="IPR039426">
    <property type="entry name" value="TonB-dep_rcpt-like"/>
</dbReference>